<feature type="region of interest" description="Disordered" evidence="1">
    <location>
        <begin position="1"/>
        <end position="90"/>
    </location>
</feature>
<reference evidence="3 4" key="1">
    <citation type="submission" date="2016-11" db="EMBL/GenBank/DDBJ databases">
        <authorList>
            <person name="Jaros S."/>
            <person name="Januszkiewicz K."/>
            <person name="Wedrychowicz H."/>
        </authorList>
    </citation>
    <scope>NUCLEOTIDE SEQUENCE [LARGE SCALE GENOMIC DNA]</scope>
    <source>
        <strain evidence="3 4">DSM 43832</strain>
    </source>
</reference>
<dbReference type="Gene3D" id="3.40.50.410">
    <property type="entry name" value="von Willebrand factor, type A domain"/>
    <property type="match status" value="1"/>
</dbReference>
<evidence type="ECO:0000256" key="1">
    <source>
        <dbReference type="SAM" id="MobiDB-lite"/>
    </source>
</evidence>
<feature type="compositionally biased region" description="Acidic residues" evidence="1">
    <location>
        <begin position="69"/>
        <end position="78"/>
    </location>
</feature>
<dbReference type="Pfam" id="PF05762">
    <property type="entry name" value="VWA_CoxE"/>
    <property type="match status" value="1"/>
</dbReference>
<dbReference type="RefSeq" id="WP_073457413.1">
    <property type="nucleotide sequence ID" value="NZ_FRAP01000009.1"/>
</dbReference>
<sequence>MTERKRRWRLLLGPGTEEQLGLEDEPGAGTEADAGEATGPMLGEGPGLGPEDVRIDEALGALYDRPEPDAGEDFSGDDPAERRRGGLGRSAPSVARWLGDIRTYFPSTVVQVMQRDAIDRLGLHRLLLEPELLSAMKPDVHLASTLLSLNRVMPETTRETARQVVARVVEEIERRIAERTRSAVSGALDRAARTRRPRPSDIDLGATVMANLRNYLPEHRTVVPERLIGYPRRRQALEREVVLAIDQSGSMATSVVYAAVFGAVLATIRTLRTSLVVFDTAVVDLSDRLDDPVELLFGTQLGGGTDINLAVAYCAELITKPRDTLFVLVTDLFEGGDEEQMLRRIAALHAAGVQVLVLLALSDDGAPVSDKENAAALAGLGIPVFACTPDAFPDLLAVALRRGDVADWVQQHLDARRHTQARHSFGS</sequence>
<dbReference type="SUPFAM" id="SSF53300">
    <property type="entry name" value="vWA-like"/>
    <property type="match status" value="1"/>
</dbReference>
<accession>A0A1M6U304</accession>
<dbReference type="InterPro" id="IPR002035">
    <property type="entry name" value="VWF_A"/>
</dbReference>
<evidence type="ECO:0000313" key="3">
    <source>
        <dbReference type="EMBL" id="SHK63566.1"/>
    </source>
</evidence>
<proteinExistence type="predicted"/>
<dbReference type="STRING" id="1848.SAMN05443637_109100"/>
<evidence type="ECO:0000259" key="2">
    <source>
        <dbReference type="SMART" id="SM00327"/>
    </source>
</evidence>
<keyword evidence="4" id="KW-1185">Reference proteome</keyword>
<dbReference type="EMBL" id="FRAP01000009">
    <property type="protein sequence ID" value="SHK63566.1"/>
    <property type="molecule type" value="Genomic_DNA"/>
</dbReference>
<feature type="domain" description="VWFA" evidence="2">
    <location>
        <begin position="238"/>
        <end position="400"/>
    </location>
</feature>
<dbReference type="PANTHER" id="PTHR30634:SF16">
    <property type="entry name" value="OUTER-MEMBRANE LIPOPROTEIN LOLB"/>
    <property type="match status" value="1"/>
</dbReference>
<dbReference type="SMART" id="SM00327">
    <property type="entry name" value="VWA"/>
    <property type="match status" value="1"/>
</dbReference>
<dbReference type="Proteomes" id="UP000184363">
    <property type="component" value="Unassembled WGS sequence"/>
</dbReference>
<protein>
    <submittedName>
        <fullName evidence="3">VWA domain containing CoxE-like protein</fullName>
    </submittedName>
</protein>
<gene>
    <name evidence="3" type="ORF">SAMN05443637_109100</name>
</gene>
<feature type="compositionally biased region" description="Low complexity" evidence="1">
    <location>
        <begin position="27"/>
        <end position="41"/>
    </location>
</feature>
<dbReference type="InterPro" id="IPR008912">
    <property type="entry name" value="Uncharacterised_CoxE"/>
</dbReference>
<evidence type="ECO:0000313" key="4">
    <source>
        <dbReference type="Proteomes" id="UP000184363"/>
    </source>
</evidence>
<name>A0A1M6U304_PSETH</name>
<organism evidence="3 4">
    <name type="scientific">Pseudonocardia thermophila</name>
    <dbReference type="NCBI Taxonomy" id="1848"/>
    <lineage>
        <taxon>Bacteria</taxon>
        <taxon>Bacillati</taxon>
        <taxon>Actinomycetota</taxon>
        <taxon>Actinomycetes</taxon>
        <taxon>Pseudonocardiales</taxon>
        <taxon>Pseudonocardiaceae</taxon>
        <taxon>Pseudonocardia</taxon>
    </lineage>
</organism>
<dbReference type="InterPro" id="IPR036465">
    <property type="entry name" value="vWFA_dom_sf"/>
</dbReference>
<dbReference type="PANTHER" id="PTHR30634">
    <property type="entry name" value="OUTER MEMBRANE LOLAB LIPOPROTEIN INSERTION APPARATUS"/>
    <property type="match status" value="1"/>
</dbReference>
<dbReference type="InterPro" id="IPR050458">
    <property type="entry name" value="LolB"/>
</dbReference>
<dbReference type="AlphaFoldDB" id="A0A1M6U304"/>